<dbReference type="Pfam" id="PF00188">
    <property type="entry name" value="CAP"/>
    <property type="match status" value="1"/>
</dbReference>
<evidence type="ECO:0000256" key="2">
    <source>
        <dbReference type="SAM" id="Phobius"/>
    </source>
</evidence>
<dbReference type="InterPro" id="IPR001283">
    <property type="entry name" value="CRISP-related"/>
</dbReference>
<dbReference type="GO" id="GO:0005576">
    <property type="term" value="C:extracellular region"/>
    <property type="evidence" value="ECO:0007669"/>
    <property type="project" value="InterPro"/>
</dbReference>
<dbReference type="PRINTS" id="PR00837">
    <property type="entry name" value="V5TPXLIKE"/>
</dbReference>
<dbReference type="PANTHER" id="PTHR10334">
    <property type="entry name" value="CYSTEINE-RICH SECRETORY PROTEIN-RELATED"/>
    <property type="match status" value="1"/>
</dbReference>
<dbReference type="OrthoDB" id="337038at2759"/>
<keyword evidence="6" id="KW-1185">Reference proteome</keyword>
<dbReference type="EMBL" id="ML977038">
    <property type="protein sequence ID" value="KAF1949398.1"/>
    <property type="molecule type" value="Genomic_DNA"/>
</dbReference>
<feature type="domain" description="SCP" evidence="4">
    <location>
        <begin position="44"/>
        <end position="173"/>
    </location>
</feature>
<reference evidence="5" key="1">
    <citation type="journal article" date="2020" name="Stud. Mycol.">
        <title>101 Dothideomycetes genomes: a test case for predicting lifestyles and emergence of pathogens.</title>
        <authorList>
            <person name="Haridas S."/>
            <person name="Albert R."/>
            <person name="Binder M."/>
            <person name="Bloem J."/>
            <person name="Labutti K."/>
            <person name="Salamov A."/>
            <person name="Andreopoulos B."/>
            <person name="Baker S."/>
            <person name="Barry K."/>
            <person name="Bills G."/>
            <person name="Bluhm B."/>
            <person name="Cannon C."/>
            <person name="Castanera R."/>
            <person name="Culley D."/>
            <person name="Daum C."/>
            <person name="Ezra D."/>
            <person name="Gonzalez J."/>
            <person name="Henrissat B."/>
            <person name="Kuo A."/>
            <person name="Liang C."/>
            <person name="Lipzen A."/>
            <person name="Lutzoni F."/>
            <person name="Magnuson J."/>
            <person name="Mondo S."/>
            <person name="Nolan M."/>
            <person name="Ohm R."/>
            <person name="Pangilinan J."/>
            <person name="Park H.-J."/>
            <person name="Ramirez L."/>
            <person name="Alfaro M."/>
            <person name="Sun H."/>
            <person name="Tritt A."/>
            <person name="Yoshinaga Y."/>
            <person name="Zwiers L.-H."/>
            <person name="Turgeon B."/>
            <person name="Goodwin S."/>
            <person name="Spatafora J."/>
            <person name="Crous P."/>
            <person name="Grigoriev I."/>
        </authorList>
    </citation>
    <scope>NUCLEOTIDE SEQUENCE</scope>
    <source>
        <strain evidence="5">CBS 675.92</strain>
    </source>
</reference>
<feature type="transmembrane region" description="Helical" evidence="2">
    <location>
        <begin position="233"/>
        <end position="250"/>
    </location>
</feature>
<keyword evidence="2" id="KW-1133">Transmembrane helix</keyword>
<keyword evidence="2" id="KW-0812">Transmembrane</keyword>
<evidence type="ECO:0000256" key="1">
    <source>
        <dbReference type="SAM" id="MobiDB-lite"/>
    </source>
</evidence>
<evidence type="ECO:0000313" key="6">
    <source>
        <dbReference type="Proteomes" id="UP000800035"/>
    </source>
</evidence>
<keyword evidence="2" id="KW-0472">Membrane</keyword>
<dbReference type="InterPro" id="IPR014044">
    <property type="entry name" value="CAP_dom"/>
</dbReference>
<feature type="region of interest" description="Disordered" evidence="1">
    <location>
        <begin position="182"/>
        <end position="216"/>
    </location>
</feature>
<gene>
    <name evidence="5" type="ORF">CC80DRAFT_484558</name>
</gene>
<keyword evidence="3" id="KW-0732">Signal</keyword>
<evidence type="ECO:0000256" key="3">
    <source>
        <dbReference type="SAM" id="SignalP"/>
    </source>
</evidence>
<proteinExistence type="predicted"/>
<dbReference type="SMART" id="SM00198">
    <property type="entry name" value="SCP"/>
    <property type="match status" value="1"/>
</dbReference>
<evidence type="ECO:0000259" key="4">
    <source>
        <dbReference type="SMART" id="SM00198"/>
    </source>
</evidence>
<dbReference type="AlphaFoldDB" id="A0A6A5TAW3"/>
<evidence type="ECO:0000313" key="5">
    <source>
        <dbReference type="EMBL" id="KAF1949398.1"/>
    </source>
</evidence>
<dbReference type="InterPro" id="IPR035940">
    <property type="entry name" value="CAP_sf"/>
</dbReference>
<feature type="chain" id="PRO_5025339587" evidence="3">
    <location>
        <begin position="21"/>
        <end position="251"/>
    </location>
</feature>
<feature type="signal peptide" evidence="3">
    <location>
        <begin position="1"/>
        <end position="20"/>
    </location>
</feature>
<sequence>MYTVLPISLIFGLLSLQTCASILSIPDSIRARETASAEYAKDDAFREATLNVTNTYRKQHNATRLTWNDTLADVSRKWSEKCVFEHSGGPTGENLASGYPNASASLIAWGQERSTYDFKKGAFDKQTGHFTQMVWKATTSMGCGRTECNGNGGKKAPGWYVVCGYYPPGNVVGQFTQNVQQQVPEEEQPEGPSDPAVPTGTSGAGPKPEETAKECPQGGVCSSGWRVAAASGVLWRVVLVVWMGVWVWVWV</sequence>
<protein>
    <submittedName>
        <fullName evidence="5">PR-1-like protein</fullName>
    </submittedName>
</protein>
<accession>A0A6A5TAW3</accession>
<dbReference type="InterPro" id="IPR018244">
    <property type="entry name" value="Allrgn_V5/Tpx1_CS"/>
</dbReference>
<name>A0A6A5TAW3_9PLEO</name>
<dbReference type="SUPFAM" id="SSF55797">
    <property type="entry name" value="PR-1-like"/>
    <property type="match status" value="1"/>
</dbReference>
<organism evidence="5 6">
    <name type="scientific">Byssothecium circinans</name>
    <dbReference type="NCBI Taxonomy" id="147558"/>
    <lineage>
        <taxon>Eukaryota</taxon>
        <taxon>Fungi</taxon>
        <taxon>Dikarya</taxon>
        <taxon>Ascomycota</taxon>
        <taxon>Pezizomycotina</taxon>
        <taxon>Dothideomycetes</taxon>
        <taxon>Pleosporomycetidae</taxon>
        <taxon>Pleosporales</taxon>
        <taxon>Massarineae</taxon>
        <taxon>Massarinaceae</taxon>
        <taxon>Byssothecium</taxon>
    </lineage>
</organism>
<dbReference type="PROSITE" id="PS01009">
    <property type="entry name" value="CRISP_1"/>
    <property type="match status" value="1"/>
</dbReference>
<dbReference type="Proteomes" id="UP000800035">
    <property type="component" value="Unassembled WGS sequence"/>
</dbReference>
<dbReference type="Gene3D" id="3.40.33.10">
    <property type="entry name" value="CAP"/>
    <property type="match status" value="1"/>
</dbReference>